<sequence>MSVIIIFLTPIYTTAEPLNVEIFDVKSEQVLKTVPKTQAMQNEIKHFVDHINDRYQGINPVPKSGYMIKIPLDPHLKVDNEWLTSEIDIVIIIIPEDEKPYLITFDQEDRPRVFLFEANIDDLLNEINFKPCDQ</sequence>
<keyword evidence="2" id="KW-1185">Reference proteome</keyword>
<protein>
    <submittedName>
        <fullName evidence="1">Uncharacterized protein</fullName>
    </submittedName>
</protein>
<gene>
    <name evidence="1" type="ORF">SAMN05216498_2598</name>
</gene>
<evidence type="ECO:0000313" key="2">
    <source>
        <dbReference type="Proteomes" id="UP000199334"/>
    </source>
</evidence>
<proteinExistence type="predicted"/>
<dbReference type="OrthoDB" id="2083243at2"/>
<dbReference type="STRING" id="237069.SAMN05216498_2598"/>
<accession>A0A1H0CMM8</accession>
<dbReference type="EMBL" id="FNIG01000006">
    <property type="protein sequence ID" value="SDN59136.1"/>
    <property type="molecule type" value="Genomic_DNA"/>
</dbReference>
<organism evidence="1 2">
    <name type="scientific">Tenuibacillus multivorans</name>
    <dbReference type="NCBI Taxonomy" id="237069"/>
    <lineage>
        <taxon>Bacteria</taxon>
        <taxon>Bacillati</taxon>
        <taxon>Bacillota</taxon>
        <taxon>Bacilli</taxon>
        <taxon>Bacillales</taxon>
        <taxon>Bacillaceae</taxon>
        <taxon>Tenuibacillus</taxon>
    </lineage>
</organism>
<dbReference type="RefSeq" id="WP_093857012.1">
    <property type="nucleotide sequence ID" value="NZ_BJVZ01000002.1"/>
</dbReference>
<dbReference type="Proteomes" id="UP000199334">
    <property type="component" value="Unassembled WGS sequence"/>
</dbReference>
<reference evidence="1 2" key="1">
    <citation type="submission" date="2016-10" db="EMBL/GenBank/DDBJ databases">
        <authorList>
            <person name="de Groot N.N."/>
        </authorList>
    </citation>
    <scope>NUCLEOTIDE SEQUENCE [LARGE SCALE GENOMIC DNA]</scope>
    <source>
        <strain evidence="1 2">CGMCC 1.3442</strain>
    </source>
</reference>
<evidence type="ECO:0000313" key="1">
    <source>
        <dbReference type="EMBL" id="SDN59136.1"/>
    </source>
</evidence>
<dbReference type="AlphaFoldDB" id="A0A1H0CMM8"/>
<name>A0A1H0CMM8_9BACI</name>